<dbReference type="EMBL" id="LT828648">
    <property type="protein sequence ID" value="SLM49311.1"/>
    <property type="molecule type" value="Genomic_DNA"/>
</dbReference>
<reference evidence="1 2" key="1">
    <citation type="submission" date="2017-03" db="EMBL/GenBank/DDBJ databases">
        <authorList>
            <person name="Afonso C.L."/>
            <person name="Miller P.J."/>
            <person name="Scott M.A."/>
            <person name="Spackman E."/>
            <person name="Goraichik I."/>
            <person name="Dimitrov K.M."/>
            <person name="Suarez D.L."/>
            <person name="Swayne D.E."/>
        </authorList>
    </citation>
    <scope>NUCLEOTIDE SEQUENCE [LARGE SCALE GENOMIC DNA]</scope>
    <source>
        <strain evidence="1">Genome sequencing of Nitrospira japonica strain NJ11</strain>
    </source>
</reference>
<evidence type="ECO:0000313" key="2">
    <source>
        <dbReference type="Proteomes" id="UP000192042"/>
    </source>
</evidence>
<name>A0A1W1I8R2_9BACT</name>
<dbReference type="RefSeq" id="WP_080887559.1">
    <property type="nucleotide sequence ID" value="NZ_LT828648.1"/>
</dbReference>
<dbReference type="AlphaFoldDB" id="A0A1W1I8R2"/>
<gene>
    <name evidence="1" type="ORF">NSJP_3144</name>
</gene>
<sequence length="196" mass="22897">MRGDAITDLSDTQYKLAEAEFFLAQLKRNHGKFNKFNFYLSAFISAARSVYWIMVREYKDVPGWNEWNREKGRTASAEVQDLLRRTTKMRNYTQKVGPIMAEIVTKIGLPKMEITRLNKLGPGRIMLQGTMQNCRVIHLNSAGEMVIFQMVTLKKFGRVEPKFFPHKDTLEECNKYYNLLAEIVKECTDRFKIPDQ</sequence>
<proteinExistence type="predicted"/>
<dbReference type="Proteomes" id="UP000192042">
    <property type="component" value="Chromosome I"/>
</dbReference>
<dbReference type="OrthoDB" id="2084649at2"/>
<accession>A0A1W1I8R2</accession>
<keyword evidence="2" id="KW-1185">Reference proteome</keyword>
<evidence type="ECO:0000313" key="1">
    <source>
        <dbReference type="EMBL" id="SLM49311.1"/>
    </source>
</evidence>
<dbReference type="KEGG" id="nja:NSJP_3144"/>
<protein>
    <submittedName>
        <fullName evidence="1">Uncharacterized protein</fullName>
    </submittedName>
</protein>
<organism evidence="1 2">
    <name type="scientific">Nitrospira japonica</name>
    <dbReference type="NCBI Taxonomy" id="1325564"/>
    <lineage>
        <taxon>Bacteria</taxon>
        <taxon>Pseudomonadati</taxon>
        <taxon>Nitrospirota</taxon>
        <taxon>Nitrospiria</taxon>
        <taxon>Nitrospirales</taxon>
        <taxon>Nitrospiraceae</taxon>
        <taxon>Nitrospira</taxon>
    </lineage>
</organism>